<dbReference type="OrthoDB" id="192645at2759"/>
<feature type="transmembrane region" description="Helical" evidence="2">
    <location>
        <begin position="51"/>
        <end position="70"/>
    </location>
</feature>
<comment type="caution">
    <text evidence="3">The sequence shown here is derived from an EMBL/GenBank/DDBJ whole genome shotgun (WGS) entry which is preliminary data.</text>
</comment>
<accession>W7TN99</accession>
<keyword evidence="2" id="KW-0472">Membrane</keyword>
<organism evidence="3 4">
    <name type="scientific">Nannochloropsis gaditana</name>
    <dbReference type="NCBI Taxonomy" id="72520"/>
    <lineage>
        <taxon>Eukaryota</taxon>
        <taxon>Sar</taxon>
        <taxon>Stramenopiles</taxon>
        <taxon>Ochrophyta</taxon>
        <taxon>Eustigmatophyceae</taxon>
        <taxon>Eustigmatales</taxon>
        <taxon>Monodopsidaceae</taxon>
        <taxon>Nannochloropsis</taxon>
    </lineage>
</organism>
<reference evidence="3 4" key="1">
    <citation type="journal article" date="2014" name="Mol. Plant">
        <title>Chromosome Scale Genome Assembly and Transcriptome Profiling of Nannochloropsis gaditana in Nitrogen Depletion.</title>
        <authorList>
            <person name="Corteggiani Carpinelli E."/>
            <person name="Telatin A."/>
            <person name="Vitulo N."/>
            <person name="Forcato C."/>
            <person name="D'Angelo M."/>
            <person name="Schiavon R."/>
            <person name="Vezzi A."/>
            <person name="Giacometti G.M."/>
            <person name="Morosinotto T."/>
            <person name="Valle G."/>
        </authorList>
    </citation>
    <scope>NUCLEOTIDE SEQUENCE [LARGE SCALE GENOMIC DNA]</scope>
    <source>
        <strain evidence="3 4">B-31</strain>
    </source>
</reference>
<protein>
    <submittedName>
        <fullName evidence="3">Uncharacterized protein</fullName>
    </submittedName>
</protein>
<keyword evidence="2" id="KW-0812">Transmembrane</keyword>
<evidence type="ECO:0000256" key="2">
    <source>
        <dbReference type="SAM" id="Phobius"/>
    </source>
</evidence>
<evidence type="ECO:0000256" key="1">
    <source>
        <dbReference type="SAM" id="MobiDB-lite"/>
    </source>
</evidence>
<dbReference type="Proteomes" id="UP000019335">
    <property type="component" value="Chromosome 4"/>
</dbReference>
<feature type="region of interest" description="Disordered" evidence="1">
    <location>
        <begin position="1"/>
        <end position="23"/>
    </location>
</feature>
<feature type="transmembrane region" description="Helical" evidence="2">
    <location>
        <begin position="132"/>
        <end position="154"/>
    </location>
</feature>
<keyword evidence="2" id="KW-1133">Transmembrane helix</keyword>
<feature type="transmembrane region" description="Helical" evidence="2">
    <location>
        <begin position="161"/>
        <end position="179"/>
    </location>
</feature>
<feature type="compositionally biased region" description="Basic and acidic residues" evidence="1">
    <location>
        <begin position="10"/>
        <end position="23"/>
    </location>
</feature>
<name>W7TN99_9STRA</name>
<dbReference type="AlphaFoldDB" id="W7TN99"/>
<sequence>MASHRPGVTRSRETADALGEEDKKLRESCSRDLGSGVHAWRKELPRARLRVIHVAFVICLFFYVQTLLHAPTTFQRNEGFFHLSPDNNIDEIGVSFYKIRFSCQNLNANIKAAMIPLISSVLEPSPSINYDFVAGSYFIASLLCLALAVSSLVFEVSSVKGWWIALAPFPPALVWSLIVRARWHLALESKTKVE</sequence>
<dbReference type="EMBL" id="AZIL01000279">
    <property type="protein sequence ID" value="EWM28605.1"/>
    <property type="molecule type" value="Genomic_DNA"/>
</dbReference>
<keyword evidence="4" id="KW-1185">Reference proteome</keyword>
<evidence type="ECO:0000313" key="3">
    <source>
        <dbReference type="EMBL" id="EWM28605.1"/>
    </source>
</evidence>
<proteinExistence type="predicted"/>
<evidence type="ECO:0000313" key="4">
    <source>
        <dbReference type="Proteomes" id="UP000019335"/>
    </source>
</evidence>
<gene>
    <name evidence="3" type="ORF">Naga_100009g105</name>
</gene>